<dbReference type="CDD" id="cd06170">
    <property type="entry name" value="LuxR_C_like"/>
    <property type="match status" value="1"/>
</dbReference>
<dbReference type="Proteomes" id="UP000602198">
    <property type="component" value="Unassembled WGS sequence"/>
</dbReference>
<organism evidence="5 6">
    <name type="scientific">Nocardia acididurans</name>
    <dbReference type="NCBI Taxonomy" id="2802282"/>
    <lineage>
        <taxon>Bacteria</taxon>
        <taxon>Bacillati</taxon>
        <taxon>Actinomycetota</taxon>
        <taxon>Actinomycetes</taxon>
        <taxon>Mycobacteriales</taxon>
        <taxon>Nocardiaceae</taxon>
        <taxon>Nocardia</taxon>
    </lineage>
</organism>
<evidence type="ECO:0000259" key="4">
    <source>
        <dbReference type="PROSITE" id="PS50043"/>
    </source>
</evidence>
<dbReference type="PANTHER" id="PTHR44688">
    <property type="entry name" value="DNA-BINDING TRANSCRIPTIONAL ACTIVATOR DEVR_DOSR"/>
    <property type="match status" value="1"/>
</dbReference>
<name>A0ABS1MH60_9NOCA</name>
<feature type="domain" description="HTH luxR-type" evidence="4">
    <location>
        <begin position="32"/>
        <end position="97"/>
    </location>
</feature>
<keyword evidence="1" id="KW-0805">Transcription regulation</keyword>
<accession>A0ABS1MH60</accession>
<sequence length="116" mass="12269">MAATDGRRVAASPTAIRVLIADQDCAALPPDAAPGAPQLSDRELEVARLVARGLTNQELCERLSVSLGTVKAHLGNIQTKLCARNRVEIAAWAWETGQVGRSVDQPSGGRSAIRPM</sequence>
<dbReference type="Pfam" id="PF00196">
    <property type="entry name" value="GerE"/>
    <property type="match status" value="1"/>
</dbReference>
<dbReference type="PRINTS" id="PR00038">
    <property type="entry name" value="HTHLUXR"/>
</dbReference>
<gene>
    <name evidence="5" type="ORF">JK358_36705</name>
</gene>
<keyword evidence="3" id="KW-0804">Transcription</keyword>
<evidence type="ECO:0000313" key="5">
    <source>
        <dbReference type="EMBL" id="MBL1079952.1"/>
    </source>
</evidence>
<comment type="caution">
    <text evidence="5">The sequence shown here is derived from an EMBL/GenBank/DDBJ whole genome shotgun (WGS) entry which is preliminary data.</text>
</comment>
<proteinExistence type="predicted"/>
<protein>
    <submittedName>
        <fullName evidence="5">Helix-turn-helix transcriptional regulator</fullName>
    </submittedName>
</protein>
<keyword evidence="6" id="KW-1185">Reference proteome</keyword>
<dbReference type="InterPro" id="IPR036388">
    <property type="entry name" value="WH-like_DNA-bd_sf"/>
</dbReference>
<dbReference type="Gene3D" id="1.10.10.10">
    <property type="entry name" value="Winged helix-like DNA-binding domain superfamily/Winged helix DNA-binding domain"/>
    <property type="match status" value="1"/>
</dbReference>
<evidence type="ECO:0000256" key="3">
    <source>
        <dbReference type="ARBA" id="ARBA00023163"/>
    </source>
</evidence>
<evidence type="ECO:0000313" key="6">
    <source>
        <dbReference type="Proteomes" id="UP000602198"/>
    </source>
</evidence>
<keyword evidence="2" id="KW-0238">DNA-binding</keyword>
<dbReference type="SMART" id="SM00421">
    <property type="entry name" value="HTH_LUXR"/>
    <property type="match status" value="1"/>
</dbReference>
<dbReference type="PANTHER" id="PTHR44688:SF16">
    <property type="entry name" value="DNA-BINDING TRANSCRIPTIONAL ACTIVATOR DEVR_DOSR"/>
    <property type="match status" value="1"/>
</dbReference>
<dbReference type="PROSITE" id="PS50043">
    <property type="entry name" value="HTH_LUXR_2"/>
    <property type="match status" value="1"/>
</dbReference>
<dbReference type="InterPro" id="IPR000792">
    <property type="entry name" value="Tscrpt_reg_LuxR_C"/>
</dbReference>
<evidence type="ECO:0000256" key="2">
    <source>
        <dbReference type="ARBA" id="ARBA00023125"/>
    </source>
</evidence>
<dbReference type="EMBL" id="JAERRJ010000021">
    <property type="protein sequence ID" value="MBL1079952.1"/>
    <property type="molecule type" value="Genomic_DNA"/>
</dbReference>
<reference evidence="5 6" key="1">
    <citation type="submission" date="2021-01" db="EMBL/GenBank/DDBJ databases">
        <title>WGS of actinomycetes isolated from Thailand.</title>
        <authorList>
            <person name="Thawai C."/>
        </authorList>
    </citation>
    <scope>NUCLEOTIDE SEQUENCE [LARGE SCALE GENOMIC DNA]</scope>
    <source>
        <strain evidence="5 6">LPG 2</strain>
    </source>
</reference>
<dbReference type="InterPro" id="IPR016032">
    <property type="entry name" value="Sig_transdc_resp-reg_C-effctor"/>
</dbReference>
<dbReference type="RefSeq" id="WP_201957927.1">
    <property type="nucleotide sequence ID" value="NZ_JAERRJ010000021.1"/>
</dbReference>
<dbReference type="SUPFAM" id="SSF46894">
    <property type="entry name" value="C-terminal effector domain of the bipartite response regulators"/>
    <property type="match status" value="1"/>
</dbReference>
<evidence type="ECO:0000256" key="1">
    <source>
        <dbReference type="ARBA" id="ARBA00023015"/>
    </source>
</evidence>